<proteinExistence type="predicted"/>
<dbReference type="GO" id="GO:0016887">
    <property type="term" value="F:ATP hydrolysis activity"/>
    <property type="evidence" value="ECO:0007669"/>
    <property type="project" value="InterPro"/>
</dbReference>
<dbReference type="RefSeq" id="WP_039335388.1">
    <property type="nucleotide sequence ID" value="NZ_JTJJ01000097.1"/>
</dbReference>
<sequence length="552" mass="63856">MELVYVFALEHKILNGFGAKFSSNFDVSVTDEVISINRNTKSVDYYDGLSIKAIVGKNGAGKSSLLDFIEESCNQYTESRGFIIWHDPERDEIIIHDIGRTLYTFSVDSCLQFKIVENNSAFFKKNNHKIYKVNNLPSNDLFIKKRKKKNVVDLSLGAQGKLKGKGRANNLKRLLDFFNDSEWLANKQAKYTYTFHFNPPSTSINRWVEQIIKNEEEYVESDLVIRVKNQFEEYTNQDVFNEEKNTIDSISQTLLRRNIFTFINTFPSIHIGNRKFTDEFCLHTLFDSRYCESLNYEDFVGDLISFKEKWNIDNKKPDYSIDNDYFRFHCARFFDSILSLTEIVYYSVMNGNVRRGNEFNSNDYLVVVSVLHSLSALPSGLANNFRYGWEGFSTGELAKLNLFSSIYNIVSGDAISGLVIIDEVDLFLHPEWQRSFVSELISFNKEYNRAKLQFLITTHSPLIIGDLLSDDIISMFIPDNGVPLKIKPYGFGTEITDAYVLGMHIQSTFGEHSRLKLLELIDKKKRNEISEDDKNLIRMISNQELKRNLLND</sequence>
<dbReference type="Pfam" id="PF00005">
    <property type="entry name" value="ABC_tran"/>
    <property type="match status" value="1"/>
</dbReference>
<feature type="domain" description="ATPase AAA-type core" evidence="2">
    <location>
        <begin position="364"/>
        <end position="464"/>
    </location>
</feature>
<evidence type="ECO:0008006" key="5">
    <source>
        <dbReference type="Google" id="ProtNLM"/>
    </source>
</evidence>
<dbReference type="InterPro" id="IPR003959">
    <property type="entry name" value="ATPase_AAA_core"/>
</dbReference>
<reference evidence="3 4" key="1">
    <citation type="submission" date="2014-11" db="EMBL/GenBank/DDBJ databases">
        <title>Genome sequencing of Pantoea rodasii ND03.</title>
        <authorList>
            <person name="Muhamad Yunos N.Y."/>
            <person name="Chan K.-G."/>
        </authorList>
    </citation>
    <scope>NUCLEOTIDE SEQUENCE [LARGE SCALE GENOMIC DNA]</scope>
    <source>
        <strain evidence="3 4">ND03</strain>
    </source>
</reference>
<evidence type="ECO:0000313" key="3">
    <source>
        <dbReference type="EMBL" id="KHJ66012.1"/>
    </source>
</evidence>
<dbReference type="Proteomes" id="UP000030853">
    <property type="component" value="Unassembled WGS sequence"/>
</dbReference>
<dbReference type="GO" id="GO:0005524">
    <property type="term" value="F:ATP binding"/>
    <property type="evidence" value="ECO:0007669"/>
    <property type="project" value="InterPro"/>
</dbReference>
<dbReference type="PANTHER" id="PTHR43581:SF3">
    <property type="entry name" value="AAA+ ATPASE DOMAIN-CONTAINING PROTEIN"/>
    <property type="match status" value="1"/>
</dbReference>
<dbReference type="EMBL" id="JTJJ01000097">
    <property type="protein sequence ID" value="KHJ66012.1"/>
    <property type="molecule type" value="Genomic_DNA"/>
</dbReference>
<dbReference type="CDD" id="cd00267">
    <property type="entry name" value="ABC_ATPase"/>
    <property type="match status" value="1"/>
</dbReference>
<dbReference type="Pfam" id="PF13304">
    <property type="entry name" value="AAA_21"/>
    <property type="match status" value="1"/>
</dbReference>
<evidence type="ECO:0000259" key="1">
    <source>
        <dbReference type="Pfam" id="PF00005"/>
    </source>
</evidence>
<protein>
    <recommendedName>
        <fullName evidence="5">ATPase AAA-type core domain-containing protein</fullName>
    </recommendedName>
</protein>
<evidence type="ECO:0000313" key="4">
    <source>
        <dbReference type="Proteomes" id="UP000030853"/>
    </source>
</evidence>
<evidence type="ECO:0000259" key="2">
    <source>
        <dbReference type="Pfam" id="PF13304"/>
    </source>
</evidence>
<feature type="domain" description="ABC transporter" evidence="1">
    <location>
        <begin position="52"/>
        <end position="162"/>
    </location>
</feature>
<dbReference type="PANTHER" id="PTHR43581">
    <property type="entry name" value="ATP/GTP PHOSPHATASE"/>
    <property type="match status" value="1"/>
</dbReference>
<dbReference type="Gene3D" id="3.40.50.300">
    <property type="entry name" value="P-loop containing nucleotide triphosphate hydrolases"/>
    <property type="match status" value="1"/>
</dbReference>
<gene>
    <name evidence="3" type="ORF">QU24_21575</name>
</gene>
<dbReference type="SUPFAM" id="SSF52540">
    <property type="entry name" value="P-loop containing nucleoside triphosphate hydrolases"/>
    <property type="match status" value="1"/>
</dbReference>
<dbReference type="InterPro" id="IPR027417">
    <property type="entry name" value="P-loop_NTPase"/>
</dbReference>
<accession>A0A0B1R492</accession>
<dbReference type="InterPro" id="IPR003439">
    <property type="entry name" value="ABC_transporter-like_ATP-bd"/>
</dbReference>
<organism evidence="3 4">
    <name type="scientific">Pantoea rodasii</name>
    <dbReference type="NCBI Taxonomy" id="1076549"/>
    <lineage>
        <taxon>Bacteria</taxon>
        <taxon>Pseudomonadati</taxon>
        <taxon>Pseudomonadota</taxon>
        <taxon>Gammaproteobacteria</taxon>
        <taxon>Enterobacterales</taxon>
        <taxon>Erwiniaceae</taxon>
        <taxon>Pantoea</taxon>
    </lineage>
</organism>
<dbReference type="InterPro" id="IPR051396">
    <property type="entry name" value="Bact_Antivir_Def_Nuclease"/>
</dbReference>
<comment type="caution">
    <text evidence="3">The sequence shown here is derived from an EMBL/GenBank/DDBJ whole genome shotgun (WGS) entry which is preliminary data.</text>
</comment>
<dbReference type="AlphaFoldDB" id="A0A0B1R492"/>
<name>A0A0B1R492_9GAMM</name>